<dbReference type="KEGG" id="vhl:BME96_04970"/>
<name>A0AAC9NKC8_VIRHA</name>
<protein>
    <submittedName>
        <fullName evidence="2">Uncharacterized protein</fullName>
    </submittedName>
</protein>
<dbReference type="AlphaFoldDB" id="A0AAC9NKC8"/>
<dbReference type="GeneID" id="71513737"/>
<dbReference type="RefSeq" id="WP_071648477.1">
    <property type="nucleotide sequence ID" value="NZ_CP017962.1"/>
</dbReference>
<keyword evidence="1" id="KW-0175">Coiled coil</keyword>
<organism evidence="2 3">
    <name type="scientific">Virgibacillus halodenitrificans</name>
    <name type="common">Bacillus halodenitrificans</name>
    <dbReference type="NCBI Taxonomy" id="1482"/>
    <lineage>
        <taxon>Bacteria</taxon>
        <taxon>Bacillati</taxon>
        <taxon>Bacillota</taxon>
        <taxon>Bacilli</taxon>
        <taxon>Bacillales</taxon>
        <taxon>Bacillaceae</taxon>
        <taxon>Virgibacillus</taxon>
    </lineage>
</organism>
<sequence>MGEEHSITVSERILASEDFSHKKDTLMLNKNNLETLDKDFFTLVNGIIINEEQKGEVVEAMQQKTKTFRDKNENLLSQLEREITRISNTLDDQIDDMKTQRMTITYEDTPSA</sequence>
<dbReference type="Proteomes" id="UP000182945">
    <property type="component" value="Chromosome"/>
</dbReference>
<evidence type="ECO:0000313" key="2">
    <source>
        <dbReference type="EMBL" id="APC47559.1"/>
    </source>
</evidence>
<dbReference type="EMBL" id="CP017962">
    <property type="protein sequence ID" value="APC47559.1"/>
    <property type="molecule type" value="Genomic_DNA"/>
</dbReference>
<accession>A0AAC9NKC8</accession>
<feature type="coiled-coil region" evidence="1">
    <location>
        <begin position="58"/>
        <end position="96"/>
    </location>
</feature>
<evidence type="ECO:0000313" key="3">
    <source>
        <dbReference type="Proteomes" id="UP000182945"/>
    </source>
</evidence>
<reference evidence="2 3" key="1">
    <citation type="submission" date="2016-11" db="EMBL/GenBank/DDBJ databases">
        <title>Complete genome sequencing of Virgibacillus halodenitrificans PDB-F2.</title>
        <authorList>
            <person name="Sun Z."/>
            <person name="Zhou Y."/>
            <person name="Li H."/>
        </authorList>
    </citation>
    <scope>NUCLEOTIDE SEQUENCE [LARGE SCALE GENOMIC DNA]</scope>
    <source>
        <strain evidence="2 3">PDB-F2</strain>
    </source>
</reference>
<gene>
    <name evidence="2" type="ORF">BME96_04970</name>
</gene>
<proteinExistence type="predicted"/>
<evidence type="ECO:0000256" key="1">
    <source>
        <dbReference type="SAM" id="Coils"/>
    </source>
</evidence>